<dbReference type="InterPro" id="IPR002068">
    <property type="entry name" value="A-crystallin/Hsp20_dom"/>
</dbReference>
<evidence type="ECO:0000313" key="3">
    <source>
        <dbReference type="Proteomes" id="UP000270296"/>
    </source>
</evidence>
<dbReference type="GO" id="GO:0042026">
    <property type="term" value="P:protein refolding"/>
    <property type="evidence" value="ECO:0007669"/>
    <property type="project" value="TreeGrafter"/>
</dbReference>
<feature type="domain" description="SHSP" evidence="1">
    <location>
        <begin position="13"/>
        <end position="73"/>
    </location>
</feature>
<evidence type="ECO:0000259" key="1">
    <source>
        <dbReference type="Pfam" id="PF00011"/>
    </source>
</evidence>
<gene>
    <name evidence="2" type="ORF">SBAD_LOCUS10368</name>
</gene>
<protein>
    <submittedName>
        <fullName evidence="4">SHSP domain-containing protein</fullName>
    </submittedName>
</protein>
<dbReference type="AlphaFoldDB" id="A0A183J3C0"/>
<dbReference type="CDD" id="cd06526">
    <property type="entry name" value="metazoan_ACD"/>
    <property type="match status" value="1"/>
</dbReference>
<dbReference type="EMBL" id="UZAM01013978">
    <property type="protein sequence ID" value="VDP31287.1"/>
    <property type="molecule type" value="Genomic_DNA"/>
</dbReference>
<keyword evidence="3" id="KW-1185">Reference proteome</keyword>
<evidence type="ECO:0000313" key="2">
    <source>
        <dbReference type="EMBL" id="VDP31287.1"/>
    </source>
</evidence>
<name>A0A183J3C0_9BILA</name>
<reference evidence="4" key="1">
    <citation type="submission" date="2016-06" db="UniProtKB">
        <authorList>
            <consortium name="WormBaseParasite"/>
        </authorList>
    </citation>
    <scope>IDENTIFICATION</scope>
</reference>
<organism evidence="4">
    <name type="scientific">Soboliphyme baturini</name>
    <dbReference type="NCBI Taxonomy" id="241478"/>
    <lineage>
        <taxon>Eukaryota</taxon>
        <taxon>Metazoa</taxon>
        <taxon>Ecdysozoa</taxon>
        <taxon>Nematoda</taxon>
        <taxon>Enoplea</taxon>
        <taxon>Dorylaimia</taxon>
        <taxon>Dioctophymatida</taxon>
        <taxon>Dioctophymatoidea</taxon>
        <taxon>Soboliphymatidae</taxon>
        <taxon>Soboliphyme</taxon>
    </lineage>
</organism>
<proteinExistence type="predicted"/>
<dbReference type="OrthoDB" id="1431247at2759"/>
<dbReference type="GO" id="GO:0005737">
    <property type="term" value="C:cytoplasm"/>
    <property type="evidence" value="ECO:0007669"/>
    <property type="project" value="TreeGrafter"/>
</dbReference>
<dbReference type="Gene3D" id="2.60.40.790">
    <property type="match status" value="1"/>
</dbReference>
<dbReference type="InterPro" id="IPR001436">
    <property type="entry name" value="Alpha-crystallin/sHSP_animal"/>
</dbReference>
<dbReference type="InterPro" id="IPR008978">
    <property type="entry name" value="HSP20-like_chaperone"/>
</dbReference>
<dbReference type="PANTHER" id="PTHR45640">
    <property type="entry name" value="HEAT SHOCK PROTEIN HSP-12.2-RELATED"/>
    <property type="match status" value="1"/>
</dbReference>
<dbReference type="Proteomes" id="UP000270296">
    <property type="component" value="Unassembled WGS sequence"/>
</dbReference>
<sequence length="73" mass="8399">MPQAFEFTTRRVVKVIGSELVIHCENDKYDAKLGNISREVHRSYKIPADVDTKTIHSEFDPKGLLRITAKKKK</sequence>
<evidence type="ECO:0000313" key="4">
    <source>
        <dbReference type="WBParaSite" id="SBAD_0001073301-mRNA-1"/>
    </source>
</evidence>
<dbReference type="Pfam" id="PF00011">
    <property type="entry name" value="HSP20"/>
    <property type="match status" value="1"/>
</dbReference>
<dbReference type="GO" id="GO:0051082">
    <property type="term" value="F:unfolded protein binding"/>
    <property type="evidence" value="ECO:0007669"/>
    <property type="project" value="TreeGrafter"/>
</dbReference>
<dbReference type="SUPFAM" id="SSF49764">
    <property type="entry name" value="HSP20-like chaperones"/>
    <property type="match status" value="1"/>
</dbReference>
<accession>A0A183J3C0</accession>
<dbReference type="GO" id="GO:0009408">
    <property type="term" value="P:response to heat"/>
    <property type="evidence" value="ECO:0007669"/>
    <property type="project" value="TreeGrafter"/>
</dbReference>
<dbReference type="GO" id="GO:0005634">
    <property type="term" value="C:nucleus"/>
    <property type="evidence" value="ECO:0007669"/>
    <property type="project" value="TreeGrafter"/>
</dbReference>
<dbReference type="PANTHER" id="PTHR45640:SF35">
    <property type="entry name" value="HEAT SHOCK PROTEIN HSP-12.2"/>
    <property type="match status" value="1"/>
</dbReference>
<reference evidence="2 3" key="2">
    <citation type="submission" date="2018-11" db="EMBL/GenBank/DDBJ databases">
        <authorList>
            <consortium name="Pathogen Informatics"/>
        </authorList>
    </citation>
    <scope>NUCLEOTIDE SEQUENCE [LARGE SCALE GENOMIC DNA]</scope>
</reference>
<dbReference type="WBParaSite" id="SBAD_0001073301-mRNA-1">
    <property type="protein sequence ID" value="SBAD_0001073301-mRNA-1"/>
    <property type="gene ID" value="SBAD_0001073301"/>
</dbReference>